<dbReference type="Proteomes" id="UP000246740">
    <property type="component" value="Unassembled WGS sequence"/>
</dbReference>
<feature type="compositionally biased region" description="Basic and acidic residues" evidence="1">
    <location>
        <begin position="875"/>
        <end position="892"/>
    </location>
</feature>
<dbReference type="SUPFAM" id="SSF57701">
    <property type="entry name" value="Zn2/Cys6 DNA-binding domain"/>
    <property type="match status" value="1"/>
</dbReference>
<sequence>MADTNRPTVNTRMPKGAKRPKTSRACLACRKLKARCESSTTRSVPADDPQASPASFVVCHRCKTLCIDCLYEAPNGDIVKGEAQPSNEAPPSASSADQSRDQRSSKRIRAEDENEDLFSNDRAVFLSPAITPSPLNAPIYRDIDISAVQSANPLCLERPTLPASALSRLIGVDPTLKPEAHSFLLRMSRAGQGSNDISWTHAPQALCAGKVAAKLLGRQAVLPPVPEDELGFLVKFLAPYESQLSTVFQGLYGPFTPFLSSPLPASLTLSACHSEPQHFVLLSIYLAALPHLEPTQPLGLARAPLRKAVDAYLRRAILNCVNDHLNILALHTCASLLLHPLDGLVKDRRPLPTPDCENDGLLQFAFDMNPRAVIIAAMSVACDLGYSNMAANLPQLRQSYDADSPHSGQSNLHLGERTKDDFAQAVFSGFTWITLLQFRASIDVAEERIEWDSLSQFEQRFPKSRIQDMTSALLPPPQFLGPREQSRCCWMVQRAELYHLARKHRHLKRSSASFTKKEAESQALEYKRVLDEWRFKFGEQMRSMSPEFRRDPRGLGLHRFYSHFSLAEATSIQTMIGSIYHKEIAADMRQRLQEPFYQDQVPWKSSAVIMLCHEEDILTKALLINLTYTDAMLKALGMISGLTPVMPQLYDFVAWEDSAGSEIPSLNIVALPNIQASLFAVPILAAAELRLPVIEVWGASAAHFNPYLLSMLTNCVKSLRASHVMVQLPGVLKMQFSTANTVSGYLQGPFEILMRKVAAAEERLQISHCESILSNSFLLSSKKQEVRSYAEQLEPDASEMVKNIADSHLVDEQITASLQDSLQVRAIQELGDTDLAVNIFGSDLRQGDVRPIRKDGRSQGSPSVASDADGQRSVSQREPRSVSIESEQRPETARPPTSSGGDTGPLHRALRSTASTSQFSSPASSAKS</sequence>
<feature type="compositionally biased region" description="Basic and acidic residues" evidence="1">
    <location>
        <begin position="98"/>
        <end position="111"/>
    </location>
</feature>
<dbReference type="GO" id="GO:0000981">
    <property type="term" value="F:DNA-binding transcription factor activity, RNA polymerase II-specific"/>
    <property type="evidence" value="ECO:0007669"/>
    <property type="project" value="InterPro"/>
</dbReference>
<feature type="compositionally biased region" description="Low complexity" evidence="1">
    <location>
        <begin position="912"/>
        <end position="928"/>
    </location>
</feature>
<keyword evidence="4" id="KW-1185">Reference proteome</keyword>
<feature type="domain" description="Zn(2)-C6 fungal-type" evidence="2">
    <location>
        <begin position="25"/>
        <end position="71"/>
    </location>
</feature>
<reference evidence="3 4" key="1">
    <citation type="journal article" date="2018" name="Mol. Biol. Evol.">
        <title>Broad Genomic Sampling Reveals a Smut Pathogenic Ancestry of the Fungal Clade Ustilaginomycotina.</title>
        <authorList>
            <person name="Kijpornyongpan T."/>
            <person name="Mondo S.J."/>
            <person name="Barry K."/>
            <person name="Sandor L."/>
            <person name="Lee J."/>
            <person name="Lipzen A."/>
            <person name="Pangilinan J."/>
            <person name="LaButti K."/>
            <person name="Hainaut M."/>
            <person name="Henrissat B."/>
            <person name="Grigoriev I.V."/>
            <person name="Spatafora J.W."/>
            <person name="Aime M.C."/>
        </authorList>
    </citation>
    <scope>NUCLEOTIDE SEQUENCE [LARGE SCALE GENOMIC DNA]</scope>
    <source>
        <strain evidence="3 4">MCA 3645</strain>
    </source>
</reference>
<organism evidence="3 4">
    <name type="scientific">Testicularia cyperi</name>
    <dbReference type="NCBI Taxonomy" id="1882483"/>
    <lineage>
        <taxon>Eukaryota</taxon>
        <taxon>Fungi</taxon>
        <taxon>Dikarya</taxon>
        <taxon>Basidiomycota</taxon>
        <taxon>Ustilaginomycotina</taxon>
        <taxon>Ustilaginomycetes</taxon>
        <taxon>Ustilaginales</taxon>
        <taxon>Anthracoideaceae</taxon>
        <taxon>Testicularia</taxon>
    </lineage>
</organism>
<dbReference type="PROSITE" id="PS50048">
    <property type="entry name" value="ZN2_CY6_FUNGAL_2"/>
    <property type="match status" value="1"/>
</dbReference>
<dbReference type="CDD" id="cd00067">
    <property type="entry name" value="GAL4"/>
    <property type="match status" value="1"/>
</dbReference>
<feature type="non-terminal residue" evidence="3">
    <location>
        <position position="928"/>
    </location>
</feature>
<dbReference type="InterPro" id="IPR036864">
    <property type="entry name" value="Zn2-C6_fun-type_DNA-bd_sf"/>
</dbReference>
<dbReference type="AlphaFoldDB" id="A0A317XX76"/>
<evidence type="ECO:0000313" key="3">
    <source>
        <dbReference type="EMBL" id="PWZ02864.1"/>
    </source>
</evidence>
<feature type="region of interest" description="Disordered" evidence="1">
    <location>
        <begin position="80"/>
        <end position="113"/>
    </location>
</feature>
<protein>
    <recommendedName>
        <fullName evidence="2">Zn(2)-C6 fungal-type domain-containing protein</fullName>
    </recommendedName>
</protein>
<name>A0A317XX76_9BASI</name>
<accession>A0A317XX76</accession>
<feature type="compositionally biased region" description="Low complexity" evidence="1">
    <location>
        <begin position="83"/>
        <end position="97"/>
    </location>
</feature>
<feature type="compositionally biased region" description="Basic and acidic residues" evidence="1">
    <location>
        <begin position="848"/>
        <end position="857"/>
    </location>
</feature>
<dbReference type="EMBL" id="KZ819188">
    <property type="protein sequence ID" value="PWZ02864.1"/>
    <property type="molecule type" value="Genomic_DNA"/>
</dbReference>
<dbReference type="InParanoid" id="A0A317XX76"/>
<feature type="compositionally biased region" description="Polar residues" evidence="1">
    <location>
        <begin position="1"/>
        <end position="11"/>
    </location>
</feature>
<feature type="region of interest" description="Disordered" evidence="1">
    <location>
        <begin position="848"/>
        <end position="928"/>
    </location>
</feature>
<proteinExistence type="predicted"/>
<evidence type="ECO:0000256" key="1">
    <source>
        <dbReference type="SAM" id="MobiDB-lite"/>
    </source>
</evidence>
<evidence type="ECO:0000259" key="2">
    <source>
        <dbReference type="PROSITE" id="PS50048"/>
    </source>
</evidence>
<evidence type="ECO:0000313" key="4">
    <source>
        <dbReference type="Proteomes" id="UP000246740"/>
    </source>
</evidence>
<dbReference type="OrthoDB" id="2595934at2759"/>
<feature type="region of interest" description="Disordered" evidence="1">
    <location>
        <begin position="1"/>
        <end position="23"/>
    </location>
</feature>
<gene>
    <name evidence="3" type="ORF">BCV70DRAFT_140610</name>
</gene>
<dbReference type="InterPro" id="IPR001138">
    <property type="entry name" value="Zn2Cys6_DnaBD"/>
</dbReference>
<dbReference type="GO" id="GO:0008270">
    <property type="term" value="F:zinc ion binding"/>
    <property type="evidence" value="ECO:0007669"/>
    <property type="project" value="InterPro"/>
</dbReference>